<evidence type="ECO:0000256" key="1">
    <source>
        <dbReference type="ARBA" id="ARBA00003257"/>
    </source>
</evidence>
<evidence type="ECO:0000256" key="15">
    <source>
        <dbReference type="ARBA" id="ARBA00023136"/>
    </source>
</evidence>
<dbReference type="PRINTS" id="PR01437">
    <property type="entry name" value="NUOXDRDTASE4"/>
</dbReference>
<gene>
    <name evidence="20" type="primary">nad4</name>
</gene>
<feature type="transmembrane region" description="Helical" evidence="17">
    <location>
        <begin position="264"/>
        <end position="289"/>
    </location>
</feature>
<feature type="transmembrane region" description="Helical" evidence="17">
    <location>
        <begin position="295"/>
        <end position="314"/>
    </location>
</feature>
<feature type="transmembrane region" description="Helical" evidence="17">
    <location>
        <begin position="367"/>
        <end position="392"/>
    </location>
</feature>
<comment type="catalytic activity">
    <reaction evidence="16 17">
        <text>a ubiquinone + NADH + 5 H(+)(in) = a ubiquinol + NAD(+) + 4 H(+)(out)</text>
        <dbReference type="Rhea" id="RHEA:29091"/>
        <dbReference type="Rhea" id="RHEA-COMP:9565"/>
        <dbReference type="Rhea" id="RHEA-COMP:9566"/>
        <dbReference type="ChEBI" id="CHEBI:15378"/>
        <dbReference type="ChEBI" id="CHEBI:16389"/>
        <dbReference type="ChEBI" id="CHEBI:17976"/>
        <dbReference type="ChEBI" id="CHEBI:57540"/>
        <dbReference type="ChEBI" id="CHEBI:57945"/>
        <dbReference type="EC" id="7.1.1.2"/>
    </reaction>
</comment>
<keyword evidence="10 17" id="KW-0249">Electron transport</keyword>
<dbReference type="EC" id="7.1.1.2" evidence="4 17"/>
<feature type="transmembrane region" description="Helical" evidence="17">
    <location>
        <begin position="229"/>
        <end position="257"/>
    </location>
</feature>
<organism evidence="20">
    <name type="scientific">Cerynia lineola</name>
    <dbReference type="NCBI Taxonomy" id="2844954"/>
    <lineage>
        <taxon>Eukaryota</taxon>
        <taxon>Metazoa</taxon>
        <taxon>Ecdysozoa</taxon>
        <taxon>Arthropoda</taxon>
        <taxon>Hexapoda</taxon>
        <taxon>Insecta</taxon>
        <taxon>Pterygota</taxon>
        <taxon>Neoptera</taxon>
        <taxon>Paraneoptera</taxon>
        <taxon>Hemiptera</taxon>
        <taxon>Auchenorrhyncha</taxon>
        <taxon>Fulgoroidea</taxon>
        <taxon>Flatidae</taxon>
        <taxon>Flatinae</taxon>
        <taxon>Ceryniini</taxon>
        <taxon>Cerynia</taxon>
    </lineage>
</organism>
<feature type="transmembrane region" description="Helical" evidence="17">
    <location>
        <begin position="175"/>
        <end position="195"/>
    </location>
</feature>
<evidence type="ECO:0000259" key="18">
    <source>
        <dbReference type="Pfam" id="PF00361"/>
    </source>
</evidence>
<comment type="subcellular location">
    <subcellularLocation>
        <location evidence="2 17">Mitochondrion membrane</location>
        <topology evidence="2 17">Multi-pass membrane protein</topology>
    </subcellularLocation>
</comment>
<evidence type="ECO:0000256" key="11">
    <source>
        <dbReference type="ARBA" id="ARBA00022989"/>
    </source>
</evidence>
<evidence type="ECO:0000256" key="6">
    <source>
        <dbReference type="ARBA" id="ARBA00022448"/>
    </source>
</evidence>
<feature type="transmembrane region" description="Helical" evidence="17">
    <location>
        <begin position="202"/>
        <end position="223"/>
    </location>
</feature>
<evidence type="ECO:0000313" key="20">
    <source>
        <dbReference type="EMBL" id="QWS05430.1"/>
    </source>
</evidence>
<proteinExistence type="inferred from homology"/>
<keyword evidence="14 17" id="KW-0496">Mitochondrion</keyword>
<keyword evidence="6 17" id="KW-0813">Transport</keyword>
<evidence type="ECO:0000256" key="12">
    <source>
        <dbReference type="ARBA" id="ARBA00023027"/>
    </source>
</evidence>
<dbReference type="GO" id="GO:0042773">
    <property type="term" value="P:ATP synthesis coupled electron transport"/>
    <property type="evidence" value="ECO:0007669"/>
    <property type="project" value="InterPro"/>
</dbReference>
<evidence type="ECO:0000256" key="3">
    <source>
        <dbReference type="ARBA" id="ARBA00009025"/>
    </source>
</evidence>
<comment type="similarity">
    <text evidence="3 17">Belongs to the complex I subunit 4 family.</text>
</comment>
<evidence type="ECO:0000256" key="17">
    <source>
        <dbReference type="RuleBase" id="RU003297"/>
    </source>
</evidence>
<dbReference type="GO" id="GO:0003954">
    <property type="term" value="F:NADH dehydrogenase activity"/>
    <property type="evidence" value="ECO:0007669"/>
    <property type="project" value="TreeGrafter"/>
</dbReference>
<dbReference type="GO" id="GO:0031966">
    <property type="term" value="C:mitochondrial membrane"/>
    <property type="evidence" value="ECO:0007669"/>
    <property type="project" value="UniProtKB-SubCell"/>
</dbReference>
<sequence length="437" mass="51421">MFYLIFMIPISFFNSWYFSVYMYMFFFFFFFFSVNFSYFSYLSYIFGLDLISYLFIGLSCWICILMIISMFGYKNLVGSEFFLLCLNFLFLMLLMVFSVMDFFYFYFFFEGSLIPVILIIFGWGYQPERLGAGFYLIFYTLFASFPFLICIFYVYEIFGSFSYFLNIKFDNIFLMFFIMFSFLVKFPLFGVHLWLPSAHVEAPVSGSMILAGVLLKLGGYGFFRSLPFLYNFIFCYSYFFMSLSLYGCMLVSFFCLVQSDLSVLIAYSSVCHMGMVICGILSLSIWGVLGSVCFMLGHGFVASGLFFLVSIVYDRLGSRSFFLIKGLINFLPSLSLFWFFFCCLNMSCPPSINLFSEICIVISLFSWSNLTLFFMFFSLFFSACYSLTIFFLTQHGLNTFMLSVCSFCSFREFFVLVLHLYPVFFMMFDMFFFFSFF</sequence>
<feature type="domain" description="NADH:quinone oxidoreductase/Mrp antiporter transmembrane" evidence="18">
    <location>
        <begin position="101"/>
        <end position="381"/>
    </location>
</feature>
<feature type="transmembrane region" description="Helical" evidence="17">
    <location>
        <begin position="326"/>
        <end position="347"/>
    </location>
</feature>
<evidence type="ECO:0000256" key="8">
    <source>
        <dbReference type="ARBA" id="ARBA00022692"/>
    </source>
</evidence>
<feature type="transmembrane region" description="Helical" evidence="17">
    <location>
        <begin position="103"/>
        <end position="125"/>
    </location>
</feature>
<keyword evidence="8 17" id="KW-0812">Transmembrane</keyword>
<evidence type="ECO:0000256" key="4">
    <source>
        <dbReference type="ARBA" id="ARBA00012944"/>
    </source>
</evidence>
<evidence type="ECO:0000256" key="10">
    <source>
        <dbReference type="ARBA" id="ARBA00022982"/>
    </source>
</evidence>
<evidence type="ECO:0000256" key="16">
    <source>
        <dbReference type="ARBA" id="ARBA00049551"/>
    </source>
</evidence>
<keyword evidence="7 17" id="KW-0679">Respiratory chain</keyword>
<reference evidence="20" key="1">
    <citation type="journal article" date="2021" name="Int. J. Mol. Sci.">
        <title>Characterization of Three Complete Mitogenomes of Flatidae (Hemiptera: Fulgoroidea) and Compositional Heterogeneity Analysis in the Planthoppers' Mitochondrial Phylogenomics.</title>
        <authorList>
            <person name="Ai D."/>
            <person name="Peng L."/>
            <person name="Qin D."/>
            <person name="Zhang Y."/>
        </authorList>
    </citation>
    <scope>NUCLEOTIDE SEQUENCE</scope>
</reference>
<geneLocation type="mitochondrion" evidence="20"/>
<feature type="domain" description="NADH:ubiquinone oxidoreductase chain 4 N-terminal" evidence="19">
    <location>
        <begin position="2"/>
        <end position="95"/>
    </location>
</feature>
<feature type="transmembrane region" description="Helical" evidence="17">
    <location>
        <begin position="50"/>
        <end position="73"/>
    </location>
</feature>
<name>A0A8H2SMX6_9HEMI</name>
<dbReference type="PANTHER" id="PTHR43507:SF20">
    <property type="entry name" value="NADH-UBIQUINONE OXIDOREDUCTASE CHAIN 4"/>
    <property type="match status" value="1"/>
</dbReference>
<protein>
    <recommendedName>
        <fullName evidence="5 17">NADH-ubiquinone oxidoreductase chain 4</fullName>
        <ecNumber evidence="4 17">7.1.1.2</ecNumber>
    </recommendedName>
</protein>
<keyword evidence="11 17" id="KW-1133">Transmembrane helix</keyword>
<feature type="transmembrane region" description="Helical" evidence="17">
    <location>
        <begin position="20"/>
        <end position="44"/>
    </location>
</feature>
<accession>A0A8H2SMX6</accession>
<dbReference type="GO" id="GO:0008137">
    <property type="term" value="F:NADH dehydrogenase (ubiquinone) activity"/>
    <property type="evidence" value="ECO:0007669"/>
    <property type="project" value="UniProtKB-UniRule"/>
</dbReference>
<dbReference type="PANTHER" id="PTHR43507">
    <property type="entry name" value="NADH-UBIQUINONE OXIDOREDUCTASE CHAIN 4"/>
    <property type="match status" value="1"/>
</dbReference>
<comment type="function">
    <text evidence="17">Core subunit of the mitochondrial membrane respiratory chain NADH dehydrogenase (Complex I) which catalyzes electron transfer from NADH through the respiratory chain, using ubiquinone as an electron acceptor. Essential for the catalytic activity and assembly of complex I.</text>
</comment>
<keyword evidence="15 17" id="KW-0472">Membrane</keyword>
<keyword evidence="13 17" id="KW-0830">Ubiquinone</keyword>
<keyword evidence="9" id="KW-1278">Translocase</keyword>
<evidence type="ECO:0000256" key="5">
    <source>
        <dbReference type="ARBA" id="ARBA00021006"/>
    </source>
</evidence>
<feature type="transmembrane region" description="Helical" evidence="17">
    <location>
        <begin position="80"/>
        <end position="97"/>
    </location>
</feature>
<evidence type="ECO:0000256" key="2">
    <source>
        <dbReference type="ARBA" id="ARBA00004225"/>
    </source>
</evidence>
<evidence type="ECO:0000259" key="19">
    <source>
        <dbReference type="Pfam" id="PF01059"/>
    </source>
</evidence>
<comment type="function">
    <text evidence="1">Core subunit of the mitochondrial membrane respiratory chain NADH dehydrogenase (Complex I) that is believed to belong to the minimal assembly required for catalysis. Complex I functions in the transfer of electrons from NADH to the respiratory chain. The immediate electron acceptor for the enzyme is believed to be ubiquinone.</text>
</comment>
<evidence type="ECO:0000256" key="7">
    <source>
        <dbReference type="ARBA" id="ARBA00022660"/>
    </source>
</evidence>
<dbReference type="InterPro" id="IPR001750">
    <property type="entry name" value="ND/Mrp_TM"/>
</dbReference>
<dbReference type="Pfam" id="PF00361">
    <property type="entry name" value="Proton_antipo_M"/>
    <property type="match status" value="1"/>
</dbReference>
<evidence type="ECO:0000256" key="13">
    <source>
        <dbReference type="ARBA" id="ARBA00023075"/>
    </source>
</evidence>
<dbReference type="InterPro" id="IPR000260">
    <property type="entry name" value="NADH4_N"/>
</dbReference>
<dbReference type="InterPro" id="IPR003918">
    <property type="entry name" value="NADH_UbQ_OxRdtase"/>
</dbReference>
<keyword evidence="12 17" id="KW-0520">NAD</keyword>
<evidence type="ECO:0000256" key="9">
    <source>
        <dbReference type="ARBA" id="ARBA00022967"/>
    </source>
</evidence>
<dbReference type="GO" id="GO:0048039">
    <property type="term" value="F:ubiquinone binding"/>
    <property type="evidence" value="ECO:0007669"/>
    <property type="project" value="TreeGrafter"/>
</dbReference>
<evidence type="ECO:0000256" key="14">
    <source>
        <dbReference type="ARBA" id="ARBA00023128"/>
    </source>
</evidence>
<dbReference type="EMBL" id="MW872011">
    <property type="protein sequence ID" value="QWS05430.1"/>
    <property type="molecule type" value="Genomic_DNA"/>
</dbReference>
<feature type="transmembrane region" description="Helical" evidence="17">
    <location>
        <begin position="413"/>
        <end position="434"/>
    </location>
</feature>
<dbReference type="Pfam" id="PF01059">
    <property type="entry name" value="Oxidored_q5_N"/>
    <property type="match status" value="1"/>
</dbReference>
<dbReference type="AlphaFoldDB" id="A0A8H2SMX6"/>
<dbReference type="GO" id="GO:0015990">
    <property type="term" value="P:electron transport coupled proton transport"/>
    <property type="evidence" value="ECO:0007669"/>
    <property type="project" value="TreeGrafter"/>
</dbReference>
<feature type="transmembrane region" description="Helical" evidence="17">
    <location>
        <begin position="132"/>
        <end position="155"/>
    </location>
</feature>